<accession>A0A0K2W1X4</accession>
<dbReference type="Proteomes" id="UP000182888">
    <property type="component" value="Unassembled WGS sequence"/>
</dbReference>
<dbReference type="InterPro" id="IPR029465">
    <property type="entry name" value="ATPgrasp_TupA"/>
</dbReference>
<evidence type="ECO:0000313" key="2">
    <source>
        <dbReference type="Proteomes" id="UP000182888"/>
    </source>
</evidence>
<sequence>MGGAGLKNLTGNGARAALAVFNLWLLIRYNRMARYFYRLHRRLPNLSAPVYYTEKVHWRKIFDDDPRFAVLLDKLKSKAFVSRRVPWLTFPPVLWQGADAARIPFDELSAPYIVKCNHGSGMNAIVADPKRVDRAGVVAQMSKHLDRRHGRNLGERSYWRIEPTVFVESLIGADEGYMPTDYKFCVAGGRVVYVLAITGRATILRRGFYDRDWQRLAIAESVDDTSLDIPRPPSFSRMVEAVEALGADFDLLRIDLYEERGEPIFGEFTVYPRSGLFRFDPPSFDLAVSERWDLAQSAYMRDPPSHFARCYKAVLTAAGYFKP</sequence>
<gene>
    <name evidence="1" type="ORF">MPL1032_270065</name>
</gene>
<dbReference type="EMBL" id="CCND01000020">
    <property type="protein sequence ID" value="CDX59669.1"/>
    <property type="molecule type" value="Genomic_DNA"/>
</dbReference>
<reference evidence="2" key="1">
    <citation type="submission" date="2014-08" db="EMBL/GenBank/DDBJ databases">
        <authorList>
            <person name="Edwards T."/>
        </authorList>
    </citation>
    <scope>NUCLEOTIDE SEQUENCE [LARGE SCALE GENOMIC DNA]</scope>
</reference>
<protein>
    <submittedName>
        <fullName evidence="1">Uncharacterized protein</fullName>
    </submittedName>
</protein>
<dbReference type="SUPFAM" id="SSF56059">
    <property type="entry name" value="Glutathione synthetase ATP-binding domain-like"/>
    <property type="match status" value="1"/>
</dbReference>
<name>A0A0K2W1X4_MESPL</name>
<dbReference type="AlphaFoldDB" id="A0A0K2W1X4"/>
<dbReference type="Pfam" id="PF14305">
    <property type="entry name" value="ATPgrasp_TupA"/>
    <property type="match status" value="1"/>
</dbReference>
<proteinExistence type="predicted"/>
<organism evidence="1 2">
    <name type="scientific">Mesorhizobium plurifarium</name>
    <dbReference type="NCBI Taxonomy" id="69974"/>
    <lineage>
        <taxon>Bacteria</taxon>
        <taxon>Pseudomonadati</taxon>
        <taxon>Pseudomonadota</taxon>
        <taxon>Alphaproteobacteria</taxon>
        <taxon>Hyphomicrobiales</taxon>
        <taxon>Phyllobacteriaceae</taxon>
        <taxon>Mesorhizobium</taxon>
    </lineage>
</organism>
<evidence type="ECO:0000313" key="1">
    <source>
        <dbReference type="EMBL" id="CDX59669.1"/>
    </source>
</evidence>